<proteinExistence type="inferred from homology"/>
<dbReference type="UniPathway" id="UPA00057">
    <property type="reaction ID" value="UER00100"/>
</dbReference>
<dbReference type="Gene3D" id="3.30.70.890">
    <property type="entry name" value="GHMP kinase, C-terminal domain"/>
    <property type="match status" value="1"/>
</dbReference>
<reference evidence="17 18" key="1">
    <citation type="journal article" date="2012" name="Science">
        <title>The Paleozoic origin of enzymatic lignin decomposition reconstructed from 31 fungal genomes.</title>
        <authorList>
            <person name="Floudas D."/>
            <person name="Binder M."/>
            <person name="Riley R."/>
            <person name="Barry K."/>
            <person name="Blanchette R.A."/>
            <person name="Henrissat B."/>
            <person name="Martinez A.T."/>
            <person name="Otillar R."/>
            <person name="Spatafora J.W."/>
            <person name="Yadav J.S."/>
            <person name="Aerts A."/>
            <person name="Benoit I."/>
            <person name="Boyd A."/>
            <person name="Carlson A."/>
            <person name="Copeland A."/>
            <person name="Coutinho P.M."/>
            <person name="de Vries R.P."/>
            <person name="Ferreira P."/>
            <person name="Findley K."/>
            <person name="Foster B."/>
            <person name="Gaskell J."/>
            <person name="Glotzer D."/>
            <person name="Gorecki P."/>
            <person name="Heitman J."/>
            <person name="Hesse C."/>
            <person name="Hori C."/>
            <person name="Igarashi K."/>
            <person name="Jurgens J.A."/>
            <person name="Kallen N."/>
            <person name="Kersten P."/>
            <person name="Kohler A."/>
            <person name="Kuees U."/>
            <person name="Kumar T.K.A."/>
            <person name="Kuo A."/>
            <person name="LaButti K."/>
            <person name="Larrondo L.F."/>
            <person name="Lindquist E."/>
            <person name="Ling A."/>
            <person name="Lombard V."/>
            <person name="Lucas S."/>
            <person name="Lundell T."/>
            <person name="Martin R."/>
            <person name="McLaughlin D.J."/>
            <person name="Morgenstern I."/>
            <person name="Morin E."/>
            <person name="Murat C."/>
            <person name="Nagy L.G."/>
            <person name="Nolan M."/>
            <person name="Ohm R.A."/>
            <person name="Patyshakuliyeva A."/>
            <person name="Rokas A."/>
            <person name="Ruiz-Duenas F.J."/>
            <person name="Sabat G."/>
            <person name="Salamov A."/>
            <person name="Samejima M."/>
            <person name="Schmutz J."/>
            <person name="Slot J.C."/>
            <person name="St John F."/>
            <person name="Stenlid J."/>
            <person name="Sun H."/>
            <person name="Sun S."/>
            <person name="Syed K."/>
            <person name="Tsang A."/>
            <person name="Wiebenga A."/>
            <person name="Young D."/>
            <person name="Pisabarro A."/>
            <person name="Eastwood D.C."/>
            <person name="Martin F."/>
            <person name="Cullen D."/>
            <person name="Grigoriev I.V."/>
            <person name="Hibbett D.S."/>
        </authorList>
    </citation>
    <scope>NUCLEOTIDE SEQUENCE</scope>
    <source>
        <strain evidence="18">FP-58527</strain>
    </source>
</reference>
<keyword evidence="11 14" id="KW-0753">Steroid metabolism</keyword>
<evidence type="ECO:0000256" key="7">
    <source>
        <dbReference type="ARBA" id="ARBA00022955"/>
    </source>
</evidence>
<evidence type="ECO:0000256" key="8">
    <source>
        <dbReference type="ARBA" id="ARBA00023011"/>
    </source>
</evidence>
<dbReference type="PIRSF" id="PIRSF015950">
    <property type="entry name" value="Mev_P_decrbx"/>
    <property type="match status" value="1"/>
</dbReference>
<dbReference type="InterPro" id="IPR053859">
    <property type="entry name" value="MVD-like_N"/>
</dbReference>
<dbReference type="FunFam" id="3.30.230.10:FF:000018">
    <property type="entry name" value="Diphosphomevalonate decarboxylase"/>
    <property type="match status" value="1"/>
</dbReference>
<keyword evidence="8 14" id="KW-0756">Sterol biosynthesis</keyword>
<evidence type="ECO:0000256" key="3">
    <source>
        <dbReference type="ARBA" id="ARBA00012296"/>
    </source>
</evidence>
<dbReference type="GO" id="GO:0019287">
    <property type="term" value="P:isopentenyl diphosphate biosynthetic process, mevalonate pathway"/>
    <property type="evidence" value="ECO:0007669"/>
    <property type="project" value="UniProtKB-UniRule"/>
</dbReference>
<evidence type="ECO:0000256" key="4">
    <source>
        <dbReference type="ARBA" id="ARBA00022516"/>
    </source>
</evidence>
<dbReference type="STRING" id="743788.S8EHV4"/>
<keyword evidence="9 13" id="KW-0443">Lipid metabolism</keyword>
<dbReference type="InParanoid" id="S8EHV4"/>
<evidence type="ECO:0000256" key="9">
    <source>
        <dbReference type="ARBA" id="ARBA00023098"/>
    </source>
</evidence>
<dbReference type="GO" id="GO:0004163">
    <property type="term" value="F:diphosphomevalonate decarboxylase activity"/>
    <property type="evidence" value="ECO:0007669"/>
    <property type="project" value="UniProtKB-UniRule"/>
</dbReference>
<dbReference type="EMBL" id="KE504126">
    <property type="protein sequence ID" value="EPT04682.1"/>
    <property type="molecule type" value="Genomic_DNA"/>
</dbReference>
<dbReference type="InterPro" id="IPR029765">
    <property type="entry name" value="Mev_diP_decarb"/>
</dbReference>
<keyword evidence="18" id="KW-1185">Reference proteome</keyword>
<keyword evidence="10 14" id="KW-1207">Sterol metabolism</keyword>
<dbReference type="FunCoup" id="S8EHV4">
    <property type="interactions" value="334"/>
</dbReference>
<comment type="catalytic activity">
    <reaction evidence="13 14">
        <text>(R)-5-diphosphomevalonate + ATP = isopentenyl diphosphate + ADP + phosphate + CO2</text>
        <dbReference type="Rhea" id="RHEA:23732"/>
        <dbReference type="ChEBI" id="CHEBI:16526"/>
        <dbReference type="ChEBI" id="CHEBI:30616"/>
        <dbReference type="ChEBI" id="CHEBI:43474"/>
        <dbReference type="ChEBI" id="CHEBI:57557"/>
        <dbReference type="ChEBI" id="CHEBI:128769"/>
        <dbReference type="ChEBI" id="CHEBI:456216"/>
        <dbReference type="EC" id="4.1.1.33"/>
    </reaction>
</comment>
<evidence type="ECO:0000259" key="15">
    <source>
        <dbReference type="Pfam" id="PF18376"/>
    </source>
</evidence>
<dbReference type="GO" id="GO:0005524">
    <property type="term" value="F:ATP binding"/>
    <property type="evidence" value="ECO:0007669"/>
    <property type="project" value="UniProtKB-UniRule"/>
</dbReference>
<comment type="pathway">
    <text evidence="1 14">Isoprenoid biosynthesis; isopentenyl diphosphate biosynthesis via mevalonate pathway; isopentenyl diphosphate from (R)-mevalonate: step 3/3.</text>
</comment>
<dbReference type="SUPFAM" id="SSF55060">
    <property type="entry name" value="GHMP Kinase, C-terminal domain"/>
    <property type="match status" value="1"/>
</dbReference>
<comment type="similarity">
    <text evidence="2 13 14">Belongs to the diphosphomevalonate decarboxylase family.</text>
</comment>
<evidence type="ECO:0000256" key="5">
    <source>
        <dbReference type="ARBA" id="ARBA00022741"/>
    </source>
</evidence>
<feature type="domain" description="Mvd1 C-terminal" evidence="15">
    <location>
        <begin position="195"/>
        <end position="386"/>
    </location>
</feature>
<dbReference type="AlphaFoldDB" id="S8EHV4"/>
<evidence type="ECO:0000313" key="18">
    <source>
        <dbReference type="Proteomes" id="UP000015241"/>
    </source>
</evidence>
<sequence length="401" mass="43235">MAVYQATASAPVNIACIKYWGKRDTKLILPTNSSLSVTLDQDHLRSTTTSRADPSFEKDRLWLNDVEEEIKEVGRLSTCIREMKRMRREVEAKDSSLPRLSSYAVHICSRNNFPTAAGLASSASGFAALVASLAALYQLPASPSELSLIARQGSGSACRSLFGGFVAWEMGSKADGSDSLAIEVAPREHWPDIHALICVVSDDKKGTSSTSGMQRTVETSTLLQHRIKHVVPERMRAISDAIRAREFDAFARITMQDSNQFHAVALDTDPPIFYMNDVSRAIIALVTEYNRVSLAAGGKLKAAYTYDAGPNAVIYAPKENLKEIVELIVTYFPQADPFKDSFGLFGAAGAQGKLVEGFNAAVAKPFGVGAVKGLIHTRVGDGPRVLGAEEALLGANGLPKA</sequence>
<evidence type="ECO:0000256" key="1">
    <source>
        <dbReference type="ARBA" id="ARBA00005055"/>
    </source>
</evidence>
<dbReference type="Gene3D" id="3.30.230.10">
    <property type="match status" value="1"/>
</dbReference>
<dbReference type="HOGENOM" id="CLU_040369_4_2_1"/>
<name>S8EHV4_FOMSC</name>
<dbReference type="Proteomes" id="UP000015241">
    <property type="component" value="Unassembled WGS sequence"/>
</dbReference>
<dbReference type="Pfam" id="PF18376">
    <property type="entry name" value="MDD_C"/>
    <property type="match status" value="1"/>
</dbReference>
<evidence type="ECO:0000259" key="16">
    <source>
        <dbReference type="Pfam" id="PF22700"/>
    </source>
</evidence>
<dbReference type="GO" id="GO:0016126">
    <property type="term" value="P:sterol biosynthetic process"/>
    <property type="evidence" value="ECO:0007669"/>
    <property type="project" value="UniProtKB-KW"/>
</dbReference>
<dbReference type="InterPro" id="IPR036554">
    <property type="entry name" value="GHMP_kinase_C_sf"/>
</dbReference>
<keyword evidence="7 14" id="KW-0752">Steroid biosynthesis</keyword>
<gene>
    <name evidence="17" type="ORF">FOMPIDRAFT_1140388</name>
</gene>
<evidence type="ECO:0000256" key="13">
    <source>
        <dbReference type="PIRNR" id="PIRNR015950"/>
    </source>
</evidence>
<organism evidence="17 18">
    <name type="scientific">Fomitopsis schrenkii</name>
    <name type="common">Brown rot fungus</name>
    <dbReference type="NCBI Taxonomy" id="2126942"/>
    <lineage>
        <taxon>Eukaryota</taxon>
        <taxon>Fungi</taxon>
        <taxon>Dikarya</taxon>
        <taxon>Basidiomycota</taxon>
        <taxon>Agaricomycotina</taxon>
        <taxon>Agaricomycetes</taxon>
        <taxon>Polyporales</taxon>
        <taxon>Fomitopsis</taxon>
    </lineage>
</organism>
<dbReference type="Pfam" id="PF22700">
    <property type="entry name" value="MVD-like_N"/>
    <property type="match status" value="1"/>
</dbReference>
<protein>
    <recommendedName>
        <fullName evidence="3 13">Diphosphomevalonate decarboxylase</fullName>
        <ecNumber evidence="3 13">4.1.1.33</ecNumber>
    </recommendedName>
</protein>
<evidence type="ECO:0000256" key="11">
    <source>
        <dbReference type="ARBA" id="ARBA00023221"/>
    </source>
</evidence>
<dbReference type="FunFam" id="3.30.70.890:FF:000005">
    <property type="entry name" value="Diphosphomevalonate decarboxylase"/>
    <property type="match status" value="1"/>
</dbReference>
<dbReference type="EC" id="4.1.1.33" evidence="3 13"/>
<dbReference type="InterPro" id="IPR020568">
    <property type="entry name" value="Ribosomal_Su5_D2-typ_SF"/>
</dbReference>
<dbReference type="eggNOG" id="KOG2833">
    <property type="taxonomic scope" value="Eukaryota"/>
</dbReference>
<dbReference type="OrthoDB" id="10253702at2759"/>
<evidence type="ECO:0000256" key="12">
    <source>
        <dbReference type="ARBA" id="ARBA00023239"/>
    </source>
</evidence>
<evidence type="ECO:0000256" key="6">
    <source>
        <dbReference type="ARBA" id="ARBA00022840"/>
    </source>
</evidence>
<dbReference type="PANTHER" id="PTHR10977:SF3">
    <property type="entry name" value="DIPHOSPHOMEVALONATE DECARBOXYLASE"/>
    <property type="match status" value="1"/>
</dbReference>
<keyword evidence="5 13" id="KW-0547">Nucleotide-binding</keyword>
<accession>S8EHV4</accession>
<evidence type="ECO:0000256" key="14">
    <source>
        <dbReference type="RuleBase" id="RU363086"/>
    </source>
</evidence>
<dbReference type="SUPFAM" id="SSF54211">
    <property type="entry name" value="Ribosomal protein S5 domain 2-like"/>
    <property type="match status" value="1"/>
</dbReference>
<dbReference type="InterPro" id="IPR014721">
    <property type="entry name" value="Ribsml_uS5_D2-typ_fold_subgr"/>
</dbReference>
<dbReference type="InterPro" id="IPR041431">
    <property type="entry name" value="Mvd1_C"/>
</dbReference>
<keyword evidence="12 13" id="KW-0456">Lyase</keyword>
<feature type="domain" description="Diphosphomevalonate decarboxylase-like N-terminal" evidence="16">
    <location>
        <begin position="10"/>
        <end position="181"/>
    </location>
</feature>
<dbReference type="NCBIfam" id="TIGR01240">
    <property type="entry name" value="mevDPdecarb"/>
    <property type="match status" value="1"/>
</dbReference>
<keyword evidence="4 14" id="KW-0444">Lipid biosynthesis</keyword>
<evidence type="ECO:0000256" key="10">
    <source>
        <dbReference type="ARBA" id="ARBA00023166"/>
    </source>
</evidence>
<dbReference type="InterPro" id="IPR005935">
    <property type="entry name" value="Mev_decarb"/>
</dbReference>
<evidence type="ECO:0000256" key="2">
    <source>
        <dbReference type="ARBA" id="ARBA00008831"/>
    </source>
</evidence>
<evidence type="ECO:0000313" key="17">
    <source>
        <dbReference type="EMBL" id="EPT04682.1"/>
    </source>
</evidence>
<keyword evidence="6 13" id="KW-0067">ATP-binding</keyword>
<dbReference type="GO" id="GO:0005829">
    <property type="term" value="C:cytosol"/>
    <property type="evidence" value="ECO:0007669"/>
    <property type="project" value="InterPro"/>
</dbReference>
<dbReference type="PANTHER" id="PTHR10977">
    <property type="entry name" value="DIPHOSPHOMEVALONATE DECARBOXYLASE"/>
    <property type="match status" value="1"/>
</dbReference>